<keyword evidence="8" id="KW-0732">Signal</keyword>
<feature type="signal peptide" evidence="8">
    <location>
        <begin position="1"/>
        <end position="40"/>
    </location>
</feature>
<dbReference type="OrthoDB" id="97893at2"/>
<dbReference type="InterPro" id="IPR008969">
    <property type="entry name" value="CarboxyPept-like_regulatory"/>
</dbReference>
<keyword evidence="4" id="KW-0812">Transmembrane</keyword>
<dbReference type="Pfam" id="PF25183">
    <property type="entry name" value="OMP_b-brl_4"/>
    <property type="match status" value="1"/>
</dbReference>
<evidence type="ECO:0000256" key="7">
    <source>
        <dbReference type="SAM" id="MobiDB-lite"/>
    </source>
</evidence>
<feature type="domain" description="TonB-dependent transporter Oar-like beta-barrel" evidence="9">
    <location>
        <begin position="264"/>
        <end position="1147"/>
    </location>
</feature>
<evidence type="ECO:0000256" key="5">
    <source>
        <dbReference type="ARBA" id="ARBA00023136"/>
    </source>
</evidence>
<sequence>MKHSIMQLFSGAKYLSIRSKVQAILLSACFAITATSFLSAQSTTGDITGTVTDTTGASVPKATVTLTNLGTKEVRTTQSGDSGDYTFTQLGPGSYSVQIKETGFQTFMIPAIALNAGDRAREDAKLSVGSEATTITVDAQTPALQTDTSSISHTVTDQSVQDLPISGRNYINLVQITPGANEGPGNGLTSGARPDDRRQTSAVVANGQSEILNDELVDGLDNNERIIGGIGVRPSIEAIKEINVQTNNYSAEVGRTGGAVINIVTKSGTNAFHGSVYEFFENDALNATPYEFGATQPNGQPLPKPELRQNQFGGSLGGPIVKNKLFFFGDYEGLRQVLGQNPQTFQTLLPSQYETLHSGNMAAISSLLADGGPIDPVGLNYALLYPLANTPANPSNPNTQGFTASPVTTRNSDTYDGRVDWQIDQKDLIYGRYTYNNVPSNFPGLFPITSLAGLNIAPGGAIFNYYGQAVDKAQNAQINFVRTISPNLLLQLGFGFTRVNNQSLPLNYGVNVDDALGLPGINLGDATTSGLTPASTAGYGDIGDGAFIPIKDIDNTFQENGSLTINHGKHSIKVGAALIRRQAENLQNNYGIGDYTFNALNQDATGLAALLQGNFANVQRSNDLVTPHYREWEPDVFIQDDFRAASNLTLNIGLRYEVLTPFTEINNALTNFDPVKGVLLVAGQNGVNKYAGLNPTYSNFGPRFGFAYTPRPNLVLRGGYGMSYFQGNYTSNGSEKSQPFVSDYQCNNGSCPVNPATGVAPTRFAQGLPAPTASSATDPSGSVNGVLNAGFRTSYLEQFNLGVERSFGVNVLEITYVGELGRHLAQITNDQNVPALISNTALEALARQQGTTTAAAFNSLRPYQATLPNATQVSQFTSTGASNYQALQISLTRRAAAGLTIGANYTWAHSLDNVLGYSNEVNDGYGAVPGKLSTIEYGNSDLDLRNRLNFTANYELPFGKNLKGLAGLAGKGWQANTLLRWSSGLPFTVLQNNGVVSTTFGSTGNSRPNQNGKANKSGFDLNEFFDTSAFQPQTSGTLGSEGRNSLYGPHFRQVDFSIFKTFPVYKTSSLEFRVEAFNIVNTTNFANPNNTLSVTPNTLTVPNYAGSGQTSDGNGNITQPGNHYSIQSSSFGQITSASANYVPRQIQFALKYQF</sequence>
<dbReference type="GO" id="GO:0044718">
    <property type="term" value="P:siderophore transmembrane transport"/>
    <property type="evidence" value="ECO:0007669"/>
    <property type="project" value="TreeGrafter"/>
</dbReference>
<dbReference type="Proteomes" id="UP000007113">
    <property type="component" value="Chromosome"/>
</dbReference>
<reference evidence="10 11" key="1">
    <citation type="submission" date="2011-11" db="EMBL/GenBank/DDBJ databases">
        <title>Complete sequence of Granulicella mallensis MP5ACTX8.</title>
        <authorList>
            <consortium name="US DOE Joint Genome Institute"/>
            <person name="Lucas S."/>
            <person name="Copeland A."/>
            <person name="Lapidus A."/>
            <person name="Cheng J.-F."/>
            <person name="Goodwin L."/>
            <person name="Pitluck S."/>
            <person name="Peters L."/>
            <person name="Lu M."/>
            <person name="Detter J.C."/>
            <person name="Han C."/>
            <person name="Tapia R."/>
            <person name="Land M."/>
            <person name="Hauser L."/>
            <person name="Kyrpides N."/>
            <person name="Ivanova N."/>
            <person name="Mikhailova N."/>
            <person name="Pagani I."/>
            <person name="Rawat S."/>
            <person name="Mannisto M."/>
            <person name="Haggblom M."/>
            <person name="Woyke T."/>
        </authorList>
    </citation>
    <scope>NUCLEOTIDE SEQUENCE [LARGE SCALE GENOMIC DNA]</scope>
    <source>
        <strain evidence="11">ATCC BAA-1857 / DSM 23137 / MP5ACTX8</strain>
    </source>
</reference>
<accession>G8NXM0</accession>
<evidence type="ECO:0000256" key="4">
    <source>
        <dbReference type="ARBA" id="ARBA00022692"/>
    </source>
</evidence>
<gene>
    <name evidence="10" type="ordered locus">AciX8_4746</name>
</gene>
<feature type="chain" id="PRO_5003513216" evidence="8">
    <location>
        <begin position="41"/>
        <end position="1154"/>
    </location>
</feature>
<dbReference type="EMBL" id="CP003130">
    <property type="protein sequence ID" value="AEU39015.1"/>
    <property type="molecule type" value="Genomic_DNA"/>
</dbReference>
<evidence type="ECO:0000256" key="6">
    <source>
        <dbReference type="ARBA" id="ARBA00023237"/>
    </source>
</evidence>
<dbReference type="PANTHER" id="PTHR30069">
    <property type="entry name" value="TONB-DEPENDENT OUTER MEMBRANE RECEPTOR"/>
    <property type="match status" value="1"/>
</dbReference>
<evidence type="ECO:0000256" key="3">
    <source>
        <dbReference type="ARBA" id="ARBA00022452"/>
    </source>
</evidence>
<dbReference type="InterPro" id="IPR057601">
    <property type="entry name" value="Oar-like_b-barrel"/>
</dbReference>
<dbReference type="SUPFAM" id="SSF49464">
    <property type="entry name" value="Carboxypeptidase regulatory domain-like"/>
    <property type="match status" value="1"/>
</dbReference>
<dbReference type="Gene3D" id="2.60.40.1120">
    <property type="entry name" value="Carboxypeptidase-like, regulatory domain"/>
    <property type="match status" value="1"/>
</dbReference>
<evidence type="ECO:0000256" key="1">
    <source>
        <dbReference type="ARBA" id="ARBA00004571"/>
    </source>
</evidence>
<dbReference type="AlphaFoldDB" id="G8NXM0"/>
<feature type="region of interest" description="Disordered" evidence="7">
    <location>
        <begin position="176"/>
        <end position="200"/>
    </location>
</feature>
<keyword evidence="2" id="KW-0813">Transport</keyword>
<evidence type="ECO:0000313" key="10">
    <source>
        <dbReference type="EMBL" id="AEU39015.1"/>
    </source>
</evidence>
<dbReference type="GO" id="GO:0015344">
    <property type="term" value="F:siderophore uptake transmembrane transporter activity"/>
    <property type="evidence" value="ECO:0007669"/>
    <property type="project" value="TreeGrafter"/>
</dbReference>
<dbReference type="GO" id="GO:0009279">
    <property type="term" value="C:cell outer membrane"/>
    <property type="evidence" value="ECO:0007669"/>
    <property type="project" value="UniProtKB-SubCell"/>
</dbReference>
<dbReference type="KEGG" id="gma:AciX8_4746"/>
<evidence type="ECO:0000259" key="9">
    <source>
        <dbReference type="Pfam" id="PF25183"/>
    </source>
</evidence>
<protein>
    <submittedName>
        <fullName evidence="10">Cna B domain protein</fullName>
    </submittedName>
</protein>
<dbReference type="Gene3D" id="2.40.170.20">
    <property type="entry name" value="TonB-dependent receptor, beta-barrel domain"/>
    <property type="match status" value="1"/>
</dbReference>
<evidence type="ECO:0000313" key="11">
    <source>
        <dbReference type="Proteomes" id="UP000007113"/>
    </source>
</evidence>
<proteinExistence type="predicted"/>
<keyword evidence="11" id="KW-1185">Reference proteome</keyword>
<keyword evidence="3" id="KW-1134">Transmembrane beta strand</keyword>
<keyword evidence="5" id="KW-0472">Membrane</keyword>
<dbReference type="HOGENOM" id="CLU_006298_0_0_0"/>
<dbReference type="STRING" id="682795.AciX8_4746"/>
<dbReference type="PANTHER" id="PTHR30069:SF46">
    <property type="entry name" value="OAR PROTEIN"/>
    <property type="match status" value="1"/>
</dbReference>
<dbReference type="Pfam" id="PF13620">
    <property type="entry name" value="CarboxypepD_reg"/>
    <property type="match status" value="1"/>
</dbReference>
<evidence type="ECO:0000256" key="2">
    <source>
        <dbReference type="ARBA" id="ARBA00022448"/>
    </source>
</evidence>
<name>G8NXM0_GRAMM</name>
<organism evidence="10 11">
    <name type="scientific">Granulicella mallensis (strain ATCC BAA-1857 / DSM 23137 / MP5ACTX8)</name>
    <dbReference type="NCBI Taxonomy" id="682795"/>
    <lineage>
        <taxon>Bacteria</taxon>
        <taxon>Pseudomonadati</taxon>
        <taxon>Acidobacteriota</taxon>
        <taxon>Terriglobia</taxon>
        <taxon>Terriglobales</taxon>
        <taxon>Acidobacteriaceae</taxon>
        <taxon>Granulicella</taxon>
    </lineage>
</organism>
<comment type="subcellular location">
    <subcellularLocation>
        <location evidence="1">Cell outer membrane</location>
        <topology evidence="1">Multi-pass membrane protein</topology>
    </subcellularLocation>
</comment>
<evidence type="ECO:0000256" key="8">
    <source>
        <dbReference type="SAM" id="SignalP"/>
    </source>
</evidence>
<dbReference type="SUPFAM" id="SSF56935">
    <property type="entry name" value="Porins"/>
    <property type="match status" value="1"/>
</dbReference>
<dbReference type="InterPro" id="IPR039426">
    <property type="entry name" value="TonB-dep_rcpt-like"/>
</dbReference>
<keyword evidence="6" id="KW-0998">Cell outer membrane</keyword>
<dbReference type="InterPro" id="IPR036942">
    <property type="entry name" value="Beta-barrel_TonB_sf"/>
</dbReference>
<dbReference type="eggNOG" id="COG4771">
    <property type="taxonomic scope" value="Bacteria"/>
</dbReference>